<reference evidence="1" key="1">
    <citation type="submission" date="2014-11" db="EMBL/GenBank/DDBJ databases">
        <authorList>
            <person name="Amaro Gonzalez C."/>
        </authorList>
    </citation>
    <scope>NUCLEOTIDE SEQUENCE</scope>
</reference>
<sequence>MVIIFIFKPIAFDKGAFLDVALTKYDFFLTLQ</sequence>
<organism evidence="1">
    <name type="scientific">Anguilla anguilla</name>
    <name type="common">European freshwater eel</name>
    <name type="synonym">Muraena anguilla</name>
    <dbReference type="NCBI Taxonomy" id="7936"/>
    <lineage>
        <taxon>Eukaryota</taxon>
        <taxon>Metazoa</taxon>
        <taxon>Chordata</taxon>
        <taxon>Craniata</taxon>
        <taxon>Vertebrata</taxon>
        <taxon>Euteleostomi</taxon>
        <taxon>Actinopterygii</taxon>
        <taxon>Neopterygii</taxon>
        <taxon>Teleostei</taxon>
        <taxon>Anguilliformes</taxon>
        <taxon>Anguillidae</taxon>
        <taxon>Anguilla</taxon>
    </lineage>
</organism>
<name>A0A0E9W6R7_ANGAN</name>
<accession>A0A0E9W6R7</accession>
<protein>
    <submittedName>
        <fullName evidence="1">Uncharacterized protein</fullName>
    </submittedName>
</protein>
<dbReference type="EMBL" id="GBXM01022503">
    <property type="protein sequence ID" value="JAH86074.1"/>
    <property type="molecule type" value="Transcribed_RNA"/>
</dbReference>
<dbReference type="AlphaFoldDB" id="A0A0E9W6R7"/>
<reference evidence="1" key="2">
    <citation type="journal article" date="2015" name="Fish Shellfish Immunol.">
        <title>Early steps in the European eel (Anguilla anguilla)-Vibrio vulnificus interaction in the gills: Role of the RtxA13 toxin.</title>
        <authorList>
            <person name="Callol A."/>
            <person name="Pajuelo D."/>
            <person name="Ebbesson L."/>
            <person name="Teles M."/>
            <person name="MacKenzie S."/>
            <person name="Amaro C."/>
        </authorList>
    </citation>
    <scope>NUCLEOTIDE SEQUENCE</scope>
</reference>
<proteinExistence type="predicted"/>
<evidence type="ECO:0000313" key="1">
    <source>
        <dbReference type="EMBL" id="JAH86074.1"/>
    </source>
</evidence>